<evidence type="ECO:0000259" key="2">
    <source>
        <dbReference type="PROSITE" id="PS50846"/>
    </source>
</evidence>
<keyword evidence="1" id="KW-0479">Metal-binding</keyword>
<dbReference type="PROSITE" id="PS01047">
    <property type="entry name" value="HMA_1"/>
    <property type="match status" value="1"/>
</dbReference>
<dbReference type="STRING" id="1497020.DO97_10975"/>
<dbReference type="InterPro" id="IPR006121">
    <property type="entry name" value="HMA_dom"/>
</dbReference>
<dbReference type="Pfam" id="PF00403">
    <property type="entry name" value="HMA"/>
    <property type="match status" value="1"/>
</dbReference>
<dbReference type="SUPFAM" id="SSF55008">
    <property type="entry name" value="HMA, heavy metal-associated domain"/>
    <property type="match status" value="1"/>
</dbReference>
<dbReference type="CDD" id="cd00371">
    <property type="entry name" value="HMA"/>
    <property type="match status" value="1"/>
</dbReference>
<dbReference type="EMBL" id="JJML01000031">
    <property type="protein sequence ID" value="KGF72265.1"/>
    <property type="molecule type" value="Genomic_DNA"/>
</dbReference>
<evidence type="ECO:0000313" key="4">
    <source>
        <dbReference type="Proteomes" id="UP000030170"/>
    </source>
</evidence>
<feature type="domain" description="HMA" evidence="2">
    <location>
        <begin position="1"/>
        <end position="64"/>
    </location>
</feature>
<organism evidence="3 4">
    <name type="scientific">Neosynechococcus sphagnicola sy1</name>
    <dbReference type="NCBI Taxonomy" id="1497020"/>
    <lineage>
        <taxon>Bacteria</taxon>
        <taxon>Bacillati</taxon>
        <taxon>Cyanobacteriota</taxon>
        <taxon>Cyanophyceae</taxon>
        <taxon>Neosynechococcales</taxon>
        <taxon>Neosynechococcaceae</taxon>
        <taxon>Neosynechococcus</taxon>
    </lineage>
</organism>
<accession>A0A098TI58</accession>
<gene>
    <name evidence="3" type="ORF">DO97_10975</name>
</gene>
<dbReference type="GO" id="GO:0046872">
    <property type="term" value="F:metal ion binding"/>
    <property type="evidence" value="ECO:0007669"/>
    <property type="project" value="UniProtKB-KW"/>
</dbReference>
<name>A0A098TI58_9CYAN</name>
<dbReference type="InterPro" id="IPR017969">
    <property type="entry name" value="Heavy-metal-associated_CS"/>
</dbReference>
<dbReference type="PROSITE" id="PS50846">
    <property type="entry name" value="HMA_2"/>
    <property type="match status" value="1"/>
</dbReference>
<keyword evidence="4" id="KW-1185">Reference proteome</keyword>
<comment type="caution">
    <text evidence="3">The sequence shown here is derived from an EMBL/GenBank/DDBJ whole genome shotgun (WGS) entry which is preliminary data.</text>
</comment>
<sequence length="64" mass="6626">MALQLIVDSLACAGCADSVRNAIQKLDATAIVAVDLKSKVVTVETQAMETAVKQAILESGHTIA</sequence>
<evidence type="ECO:0000256" key="1">
    <source>
        <dbReference type="ARBA" id="ARBA00022723"/>
    </source>
</evidence>
<evidence type="ECO:0000313" key="3">
    <source>
        <dbReference type="EMBL" id="KGF72265.1"/>
    </source>
</evidence>
<dbReference type="RefSeq" id="WP_036534335.1">
    <property type="nucleotide sequence ID" value="NZ_JJML01000031.1"/>
</dbReference>
<protein>
    <submittedName>
        <fullName evidence="3">Heavy metal transporter</fullName>
    </submittedName>
</protein>
<dbReference type="OrthoDB" id="516025at2"/>
<dbReference type="Gene3D" id="3.30.70.100">
    <property type="match status" value="1"/>
</dbReference>
<dbReference type="Proteomes" id="UP000030170">
    <property type="component" value="Unassembled WGS sequence"/>
</dbReference>
<dbReference type="AlphaFoldDB" id="A0A098TI58"/>
<reference evidence="3 4" key="1">
    <citation type="journal article" date="2014" name="Mol. Ecol.">
        <title>Evolution of Synechococcus.</title>
        <authorList>
            <person name="Dvorak P."/>
            <person name="Casamatta D."/>
            <person name="Hasler P."/>
            <person name="Poulickova A."/>
            <person name="Ondrej V."/>
            <person name="Sanges R."/>
        </authorList>
    </citation>
    <scope>NUCLEOTIDE SEQUENCE [LARGE SCALE GENOMIC DNA]</scope>
    <source>
        <strain evidence="3 4">CAUP A 1101</strain>
    </source>
</reference>
<proteinExistence type="predicted"/>
<dbReference type="InterPro" id="IPR036163">
    <property type="entry name" value="HMA_dom_sf"/>
</dbReference>